<feature type="region of interest" description="Disordered" evidence="2">
    <location>
        <begin position="129"/>
        <end position="181"/>
    </location>
</feature>
<dbReference type="PANTHER" id="PTHR38019">
    <property type="entry name" value="KDA ANTIGEN P200, PUTATIVE-RELATED"/>
    <property type="match status" value="1"/>
</dbReference>
<feature type="compositionally biased region" description="Basic and acidic residues" evidence="2">
    <location>
        <begin position="172"/>
        <end position="181"/>
    </location>
</feature>
<sequence>MKAISLKNYSDTEQFNIVNTPRSLEACFCEGIQPDELLYAPFEDFARPGLSKAIQQMNYKFFETQRKKLLTLARNQYNKILNSQKQSHSQADLKIKKIVDNEIQKLKENNLKRISKLINYKLDGLKITSENDPSYDDAKPNAGSQKAESPSNHNPKRTQSSSGFNKSQSSHYKNDKKPDYKKDEIMLAQERERQEKNELKEKAKNEEIEKLRKIKEKELQDHINRVKILREKENHDKLAKLAKRESNSKKQLERILRSEASKRNEKITQEQSRVARVLSLKAQVDDYYKVVRDKIVKEENDKLALYTSRKLQYQNEVQEKTHSRNVHHEEKSKITREKYIKELEEKKDKLMQELKKREEKLNSYAYKKEQEAEILKQKNKLKDVEKEWNTQRVIRKEEFKRNELLKSLSTGFNRAEAIKSAREFMRQARYDLVIQSKTQKDRINKAIYKMEVKKKMDVDEIKEILSEQGIGVKQPLLKEFI</sequence>
<evidence type="ECO:0000256" key="1">
    <source>
        <dbReference type="SAM" id="Coils"/>
    </source>
</evidence>
<keyword evidence="1" id="KW-0175">Coiled coil</keyword>
<organism evidence="3 4">
    <name type="scientific">Stentor coeruleus</name>
    <dbReference type="NCBI Taxonomy" id="5963"/>
    <lineage>
        <taxon>Eukaryota</taxon>
        <taxon>Sar</taxon>
        <taxon>Alveolata</taxon>
        <taxon>Ciliophora</taxon>
        <taxon>Postciliodesmatophora</taxon>
        <taxon>Heterotrichea</taxon>
        <taxon>Heterotrichida</taxon>
        <taxon>Stentoridae</taxon>
        <taxon>Stentor</taxon>
    </lineage>
</organism>
<keyword evidence="4" id="KW-1185">Reference proteome</keyword>
<feature type="compositionally biased region" description="Polar residues" evidence="2">
    <location>
        <begin position="142"/>
        <end position="159"/>
    </location>
</feature>
<evidence type="ECO:0000313" key="3">
    <source>
        <dbReference type="EMBL" id="OMJ80519.1"/>
    </source>
</evidence>
<dbReference type="Proteomes" id="UP000187209">
    <property type="component" value="Unassembled WGS sequence"/>
</dbReference>
<gene>
    <name evidence="3" type="ORF">SteCoe_19215</name>
</gene>
<evidence type="ECO:0000313" key="4">
    <source>
        <dbReference type="Proteomes" id="UP000187209"/>
    </source>
</evidence>
<dbReference type="EMBL" id="MPUH01000420">
    <property type="protein sequence ID" value="OMJ80519.1"/>
    <property type="molecule type" value="Genomic_DNA"/>
</dbReference>
<accession>A0A1R2BUL7</accession>
<feature type="compositionally biased region" description="Low complexity" evidence="2">
    <location>
        <begin position="160"/>
        <end position="170"/>
    </location>
</feature>
<comment type="caution">
    <text evidence="3">The sequence shown here is derived from an EMBL/GenBank/DDBJ whole genome shotgun (WGS) entry which is preliminary data.</text>
</comment>
<evidence type="ECO:0000256" key="2">
    <source>
        <dbReference type="SAM" id="MobiDB-lite"/>
    </source>
</evidence>
<dbReference type="OrthoDB" id="2021191at2759"/>
<protein>
    <submittedName>
        <fullName evidence="3">Uncharacterized protein</fullName>
    </submittedName>
</protein>
<feature type="coiled-coil region" evidence="1">
    <location>
        <begin position="296"/>
        <end position="387"/>
    </location>
</feature>
<dbReference type="PANTHER" id="PTHR38019:SF1">
    <property type="entry name" value="N-ACETYLTRANSFERASE DOMAIN-CONTAINING PROTEIN"/>
    <property type="match status" value="1"/>
</dbReference>
<feature type="coiled-coil region" evidence="1">
    <location>
        <begin position="182"/>
        <end position="232"/>
    </location>
</feature>
<name>A0A1R2BUL7_9CILI</name>
<reference evidence="3 4" key="1">
    <citation type="submission" date="2016-11" db="EMBL/GenBank/DDBJ databases">
        <title>The macronuclear genome of Stentor coeruleus: a giant cell with tiny introns.</title>
        <authorList>
            <person name="Slabodnick M."/>
            <person name="Ruby J.G."/>
            <person name="Reiff S.B."/>
            <person name="Swart E.C."/>
            <person name="Gosai S."/>
            <person name="Prabakaran S."/>
            <person name="Witkowska E."/>
            <person name="Larue G.E."/>
            <person name="Fisher S."/>
            <person name="Freeman R.M."/>
            <person name="Gunawardena J."/>
            <person name="Chu W."/>
            <person name="Stover N.A."/>
            <person name="Gregory B.D."/>
            <person name="Nowacki M."/>
            <person name="Derisi J."/>
            <person name="Roy S.W."/>
            <person name="Marshall W.F."/>
            <person name="Sood P."/>
        </authorList>
    </citation>
    <scope>NUCLEOTIDE SEQUENCE [LARGE SCALE GENOMIC DNA]</scope>
    <source>
        <strain evidence="3">WM001</strain>
    </source>
</reference>
<proteinExistence type="predicted"/>
<dbReference type="AlphaFoldDB" id="A0A1R2BUL7"/>